<organism evidence="2 3">
    <name type="scientific">Phototrophicus methaneseepsis</name>
    <dbReference type="NCBI Taxonomy" id="2710758"/>
    <lineage>
        <taxon>Bacteria</taxon>
        <taxon>Bacillati</taxon>
        <taxon>Chloroflexota</taxon>
        <taxon>Candidatus Thermofontia</taxon>
        <taxon>Phototrophicales</taxon>
        <taxon>Phototrophicaceae</taxon>
        <taxon>Phototrophicus</taxon>
    </lineage>
</organism>
<keyword evidence="3" id="KW-1185">Reference proteome</keyword>
<accession>A0A7S8EA38</accession>
<name>A0A7S8EA38_9CHLR</name>
<dbReference type="SUPFAM" id="SSF53098">
    <property type="entry name" value="Ribonuclease H-like"/>
    <property type="match status" value="1"/>
</dbReference>
<proteinExistence type="predicted"/>
<reference evidence="2 3" key="1">
    <citation type="submission" date="2020-02" db="EMBL/GenBank/DDBJ databases">
        <authorList>
            <person name="Zheng R.K."/>
            <person name="Sun C.M."/>
        </authorList>
    </citation>
    <scope>NUCLEOTIDE SEQUENCE [LARGE SCALE GENOMIC DNA]</scope>
    <source>
        <strain evidence="3">rifampicinis</strain>
    </source>
</reference>
<evidence type="ECO:0000313" key="3">
    <source>
        <dbReference type="Proteomes" id="UP000594468"/>
    </source>
</evidence>
<evidence type="ECO:0000259" key="1">
    <source>
        <dbReference type="Pfam" id="PF13546"/>
    </source>
</evidence>
<dbReference type="Pfam" id="PF13546">
    <property type="entry name" value="DDE_5"/>
    <property type="match status" value="1"/>
</dbReference>
<dbReference type="Proteomes" id="UP000594468">
    <property type="component" value="Chromosome"/>
</dbReference>
<dbReference type="EMBL" id="CP062983">
    <property type="protein sequence ID" value="QPC83135.1"/>
    <property type="molecule type" value="Genomic_DNA"/>
</dbReference>
<dbReference type="InterPro" id="IPR038721">
    <property type="entry name" value="IS701-like_DDE_dom"/>
</dbReference>
<dbReference type="KEGG" id="pmet:G4Y79_01805"/>
<dbReference type="RefSeq" id="WP_195171204.1">
    <property type="nucleotide sequence ID" value="NZ_CP062983.1"/>
</dbReference>
<sequence>MLNLPGKIIELFNPFAPVFHGETTWEKAKELVVGTILTPGKRTVSAALRVMGLKADANYAKYHHVLNRAVWSSLAVAQTLQIKTWYREATPLVFGIDETIERRRGAKISARGIYRDPVRSSKSHFVKTSGLRWMSVMLMVHIPWAERIWGLPVLSALAPSERYYQAKGRQAKSLIERGKQLIMQIRRWLPDHPLVFVGDSTYAALDLLSACQKLTNPVTFVTRLRLDAALYDPAPPYAGKGRPRKKGKRLPKHYLDADTTTWTSVDLCWYDGQKRTMEIASDSAVWFHYGKPAVPIRWDLLRDPQDQYEPGCLLSTDPLVSPEQIVEWFVTRWQMEVTFEETRRHLGLETQRQWSDKAIDRTTPALLGLFSWITLVAHALQLAGHAILPRQSAWYSKTLPTFSDALALVRFQLWACLPTFLTSGSEPDMIKVPRDFAALLIETLAYAA</sequence>
<protein>
    <submittedName>
        <fullName evidence="2">Transposase</fullName>
    </submittedName>
</protein>
<feature type="domain" description="Transposase IS701-like DDE" evidence="1">
    <location>
        <begin position="14"/>
        <end position="273"/>
    </location>
</feature>
<gene>
    <name evidence="2" type="ORF">G4Y79_01805</name>
</gene>
<evidence type="ECO:0000313" key="2">
    <source>
        <dbReference type="EMBL" id="QPC83135.1"/>
    </source>
</evidence>
<dbReference type="AlphaFoldDB" id="A0A7S8EA38"/>
<dbReference type="InterPro" id="IPR012337">
    <property type="entry name" value="RNaseH-like_sf"/>
</dbReference>